<sequence length="160" mass="18850">MDWNMIMDMQKVLDDRIMDKINRTRAEVNDEKLLALLVEVGELANETRCFKFWSEKGPNDRQYILEEYVDGIHFLISIGLDRTYTIQPTIRPSTKSLTEQFHGIYDGIVQYKSNPTEKRYHQLLSDYLSLGDTLGFNETDIFQAYQDKNEVNHERQKSGY</sequence>
<keyword evidence="2" id="KW-1185">Reference proteome</keyword>
<dbReference type="OrthoDB" id="5506143at2"/>
<dbReference type="EMBL" id="VMHE01000004">
    <property type="protein sequence ID" value="TSJ66439.1"/>
    <property type="molecule type" value="Genomic_DNA"/>
</dbReference>
<dbReference type="Pfam" id="PF08761">
    <property type="entry name" value="dUTPase_2"/>
    <property type="match status" value="1"/>
</dbReference>
<proteinExistence type="predicted"/>
<dbReference type="PIRSF" id="PIRSF030140">
    <property type="entry name" value="UCP030140"/>
    <property type="match status" value="1"/>
</dbReference>
<evidence type="ECO:0000313" key="1">
    <source>
        <dbReference type="EMBL" id="TSJ66439.1"/>
    </source>
</evidence>
<name>A0A556PPZ5_9BACI</name>
<protein>
    <submittedName>
        <fullName evidence="1">dUTPase</fullName>
    </submittedName>
</protein>
<reference evidence="1 2" key="1">
    <citation type="submission" date="2019-07" db="EMBL/GenBank/DDBJ databases">
        <title>Allobacillus sp. nov. SKP isolated from shrimp paste of Euphausiacea.</title>
        <authorList>
            <person name="Kanchanasin P."/>
            <person name="Tanasupawat S."/>
            <person name="Shi W."/>
            <person name="Wu L."/>
            <person name="Ma J."/>
        </authorList>
    </citation>
    <scope>NUCLEOTIDE SEQUENCE [LARGE SCALE GENOMIC DNA]</scope>
    <source>
        <strain evidence="1 2">SKP4-8</strain>
    </source>
</reference>
<organism evidence="1 2">
    <name type="scientific">Allobacillus salarius</name>
    <dbReference type="NCBI Taxonomy" id="1955272"/>
    <lineage>
        <taxon>Bacteria</taxon>
        <taxon>Bacillati</taxon>
        <taxon>Bacillota</taxon>
        <taxon>Bacilli</taxon>
        <taxon>Bacillales</taxon>
        <taxon>Bacillaceae</taxon>
        <taxon>Allobacillus</taxon>
    </lineage>
</organism>
<dbReference type="AlphaFoldDB" id="A0A556PPZ5"/>
<dbReference type="Gene3D" id="1.10.4010.10">
    <property type="entry name" value="Type II deoxyuridine triphosphatase"/>
    <property type="match status" value="1"/>
</dbReference>
<evidence type="ECO:0000313" key="2">
    <source>
        <dbReference type="Proteomes" id="UP000316425"/>
    </source>
</evidence>
<dbReference type="CDD" id="cd11527">
    <property type="entry name" value="NTP-PPase_dUTPase"/>
    <property type="match status" value="1"/>
</dbReference>
<comment type="caution">
    <text evidence="1">The sequence shown here is derived from an EMBL/GenBank/DDBJ whole genome shotgun (WGS) entry which is preliminary data.</text>
</comment>
<dbReference type="SUPFAM" id="SSF101386">
    <property type="entry name" value="all-alpha NTP pyrophosphatases"/>
    <property type="match status" value="1"/>
</dbReference>
<dbReference type="Proteomes" id="UP000316425">
    <property type="component" value="Unassembled WGS sequence"/>
</dbReference>
<dbReference type="RefSeq" id="WP_144088046.1">
    <property type="nucleotide sequence ID" value="NZ_VMHE01000004.1"/>
</dbReference>
<accession>A0A556PPZ5</accession>
<dbReference type="InterPro" id="IPR014871">
    <property type="entry name" value="dUTPase/dCTP_pyrophosphatase"/>
</dbReference>
<dbReference type="InterPro" id="IPR016947">
    <property type="entry name" value="UCP030140"/>
</dbReference>
<gene>
    <name evidence="1" type="ORF">FPQ13_04070</name>
</gene>